<protein>
    <submittedName>
        <fullName evidence="4">ABC transporter substrate-binding protein</fullName>
    </submittedName>
</protein>
<name>A0A2T3J7J0_9GAMM</name>
<feature type="domain" description="Solute-binding protein family 5" evidence="2">
    <location>
        <begin position="176"/>
        <end position="312"/>
    </location>
</feature>
<comment type="caution">
    <text evidence="4">The sequence shown here is derived from an EMBL/GenBank/DDBJ whole genome shotgun (WGS) entry which is preliminary data.</text>
</comment>
<dbReference type="AlphaFoldDB" id="A0A2T3J7J0"/>
<keyword evidence="1" id="KW-0238">DNA-binding</keyword>
<dbReference type="SUPFAM" id="SSF53850">
    <property type="entry name" value="Periplasmic binding protein-like II"/>
    <property type="match status" value="1"/>
</dbReference>
<evidence type="ECO:0000313" key="5">
    <source>
        <dbReference type="Proteomes" id="UP000240987"/>
    </source>
</evidence>
<evidence type="ECO:0000259" key="2">
    <source>
        <dbReference type="Pfam" id="PF00496"/>
    </source>
</evidence>
<dbReference type="RefSeq" id="WP_107245428.1">
    <property type="nucleotide sequence ID" value="NZ_PYMJ01000043.1"/>
</dbReference>
<dbReference type="OrthoDB" id="5894719at2"/>
<feature type="domain" description="Transcriptional regulator SgrR N-terminal HTH" evidence="3">
    <location>
        <begin position="17"/>
        <end position="113"/>
    </location>
</feature>
<evidence type="ECO:0000259" key="3">
    <source>
        <dbReference type="Pfam" id="PF12793"/>
    </source>
</evidence>
<keyword evidence="5" id="KW-1185">Reference proteome</keyword>
<dbReference type="PANTHER" id="PTHR30290">
    <property type="entry name" value="PERIPLASMIC BINDING COMPONENT OF ABC TRANSPORTER"/>
    <property type="match status" value="1"/>
</dbReference>
<proteinExistence type="predicted"/>
<dbReference type="InterPro" id="IPR025370">
    <property type="entry name" value="SgrR_HTH_N"/>
</dbReference>
<dbReference type="InterPro" id="IPR039424">
    <property type="entry name" value="SBP_5"/>
</dbReference>
<dbReference type="Pfam" id="PF12793">
    <property type="entry name" value="SgrR_N"/>
    <property type="match status" value="1"/>
</dbReference>
<dbReference type="PANTHER" id="PTHR30290:SF72">
    <property type="entry name" value="HTH-TYPE TRANSCRIPTIONAL REGULATOR SGRR"/>
    <property type="match status" value="1"/>
</dbReference>
<gene>
    <name evidence="4" type="ORF">C9J12_25855</name>
</gene>
<dbReference type="InterPro" id="IPR000914">
    <property type="entry name" value="SBP_5_dom"/>
</dbReference>
<sequence>MMSNQGSPFISLIHLQRLKQLYSAFGQTPSYVDMNQLTGIFFCSDRNASKLMNTLKNKGFIDWVPGRGRGNKSSLSLPMSFEEILLKQLEYQVCSGKINEAFVYAEHFEKRTLLQKKLPLWLNETKVELSKANTLLYIVSYSFPECRPMYARSSSSILLLEAVFDTLVRYDEDTGKIRPHLAHHYYFKDNQYHFRLRPDIYFHNGERLRPQHIKSCFDYRCIAEHPYLILYRHIEKIEIKDDWVIFHLKQKDPTFLHLLTDIHSAVFYMDPTQTKVSEDQFKQAIGTGAYSLSHQEKDHWILSKFDRYFGIGGLIERAEFWSTQHQEAIQSGHVYEKCPVQPEDHENAHSVEQHACATLEFANHKNQLSIDERAWLIHKIRQFAVDHNTLINSLANSIMPYHQKRAFHLFHHTMKKPERTISVQYRKGDEWELKPLFDYLDLHGISVSHHVVERTNYPWNGSDGVDLYYSCYVFGNNLSFQYYEWLLTGNIFQTCLNAKERRSLLLFVDTIMQESSDNTDFMEKLYRGEDWLIQNCHYIPLWRDHAFYNISDKLHGKKMDNMGVMSLAQLWLE</sequence>
<reference evidence="4 5" key="1">
    <citation type="submission" date="2018-01" db="EMBL/GenBank/DDBJ databases">
        <title>Whole genome sequencing of Histamine producing bacteria.</title>
        <authorList>
            <person name="Butler K."/>
        </authorList>
    </citation>
    <scope>NUCLEOTIDE SEQUENCE [LARGE SCALE GENOMIC DNA]</scope>
    <source>
        <strain evidence="4 5">JCM 12947</strain>
    </source>
</reference>
<dbReference type="GO" id="GO:1904680">
    <property type="term" value="F:peptide transmembrane transporter activity"/>
    <property type="evidence" value="ECO:0007669"/>
    <property type="project" value="TreeGrafter"/>
</dbReference>
<dbReference type="EMBL" id="PYMJ01000043">
    <property type="protein sequence ID" value="PSU44725.1"/>
    <property type="molecule type" value="Genomic_DNA"/>
</dbReference>
<accession>A0A2T3J7J0</accession>
<dbReference type="Proteomes" id="UP000240987">
    <property type="component" value="Unassembled WGS sequence"/>
</dbReference>
<organism evidence="4 5">
    <name type="scientific">Photobacterium frigidiphilum</name>
    <dbReference type="NCBI Taxonomy" id="264736"/>
    <lineage>
        <taxon>Bacteria</taxon>
        <taxon>Pseudomonadati</taxon>
        <taxon>Pseudomonadota</taxon>
        <taxon>Gammaproteobacteria</taxon>
        <taxon>Vibrionales</taxon>
        <taxon>Vibrionaceae</taxon>
        <taxon>Photobacterium</taxon>
    </lineage>
</organism>
<dbReference type="Pfam" id="PF00496">
    <property type="entry name" value="SBP_bac_5"/>
    <property type="match status" value="1"/>
</dbReference>
<evidence type="ECO:0000256" key="1">
    <source>
        <dbReference type="ARBA" id="ARBA00023125"/>
    </source>
</evidence>
<dbReference type="Gene3D" id="3.40.190.10">
    <property type="entry name" value="Periplasmic binding protein-like II"/>
    <property type="match status" value="1"/>
</dbReference>
<dbReference type="GO" id="GO:0015833">
    <property type="term" value="P:peptide transport"/>
    <property type="evidence" value="ECO:0007669"/>
    <property type="project" value="TreeGrafter"/>
</dbReference>
<evidence type="ECO:0000313" key="4">
    <source>
        <dbReference type="EMBL" id="PSU44725.1"/>
    </source>
</evidence>
<dbReference type="GO" id="GO:0003677">
    <property type="term" value="F:DNA binding"/>
    <property type="evidence" value="ECO:0007669"/>
    <property type="project" value="UniProtKB-KW"/>
</dbReference>